<dbReference type="EMBL" id="CALNXJ010000009">
    <property type="protein sequence ID" value="CAH3104652.1"/>
    <property type="molecule type" value="Genomic_DNA"/>
</dbReference>
<comment type="caution">
    <text evidence="2">The sequence shown here is derived from an EMBL/GenBank/DDBJ whole genome shotgun (WGS) entry which is preliminary data.</text>
</comment>
<keyword evidence="3" id="KW-1185">Reference proteome</keyword>
<proteinExistence type="predicted"/>
<dbReference type="Proteomes" id="UP001159428">
    <property type="component" value="Unassembled WGS sequence"/>
</dbReference>
<accession>A0AAU9WAC5</accession>
<name>A0AAU9WAC5_9CNID</name>
<feature type="region of interest" description="Disordered" evidence="1">
    <location>
        <begin position="119"/>
        <end position="138"/>
    </location>
</feature>
<sequence>MIQRQQCVACNLMIPDSESTDMSCTCGHVFKEIKLIGGKRFSEYRAQLYSRLENRKQRLTTGENKPTREKAQNVGKLEHICMLEGNCSHCLNTGKGAIGDVTRREKEPFVRPKAIRRQLNQPHHAMKSKLSESKNTSSVRNFQRRFHIALTEINRRLVSQNQLWSSLDNRYKVDQ</sequence>
<evidence type="ECO:0000256" key="1">
    <source>
        <dbReference type="SAM" id="MobiDB-lite"/>
    </source>
</evidence>
<gene>
    <name evidence="2" type="ORF">PMEA_00034826</name>
</gene>
<organism evidence="2 3">
    <name type="scientific">Pocillopora meandrina</name>
    <dbReference type="NCBI Taxonomy" id="46732"/>
    <lineage>
        <taxon>Eukaryota</taxon>
        <taxon>Metazoa</taxon>
        <taxon>Cnidaria</taxon>
        <taxon>Anthozoa</taxon>
        <taxon>Hexacorallia</taxon>
        <taxon>Scleractinia</taxon>
        <taxon>Astrocoeniina</taxon>
        <taxon>Pocilloporidae</taxon>
        <taxon>Pocillopora</taxon>
    </lineage>
</organism>
<dbReference type="AlphaFoldDB" id="A0AAU9WAC5"/>
<protein>
    <submittedName>
        <fullName evidence="2">Uncharacterized protein</fullName>
    </submittedName>
</protein>
<evidence type="ECO:0000313" key="3">
    <source>
        <dbReference type="Proteomes" id="UP001159428"/>
    </source>
</evidence>
<evidence type="ECO:0000313" key="2">
    <source>
        <dbReference type="EMBL" id="CAH3104652.1"/>
    </source>
</evidence>
<reference evidence="2 3" key="1">
    <citation type="submission" date="2022-05" db="EMBL/GenBank/DDBJ databases">
        <authorList>
            <consortium name="Genoscope - CEA"/>
            <person name="William W."/>
        </authorList>
    </citation>
    <scope>NUCLEOTIDE SEQUENCE [LARGE SCALE GENOMIC DNA]</scope>
</reference>